<accession>A0A8D8Q254</accession>
<dbReference type="AlphaFoldDB" id="A0A8D8Q254"/>
<proteinExistence type="predicted"/>
<protein>
    <submittedName>
        <fullName evidence="1">Uncharacterized protein</fullName>
    </submittedName>
</protein>
<name>A0A8D8Q254_9HEMI</name>
<dbReference type="EMBL" id="HBUF01055572">
    <property type="protein sequence ID" value="CAG6623707.1"/>
    <property type="molecule type" value="Transcribed_RNA"/>
</dbReference>
<organism evidence="1">
    <name type="scientific">Cacopsylla melanoneura</name>
    <dbReference type="NCBI Taxonomy" id="428564"/>
    <lineage>
        <taxon>Eukaryota</taxon>
        <taxon>Metazoa</taxon>
        <taxon>Ecdysozoa</taxon>
        <taxon>Arthropoda</taxon>
        <taxon>Hexapoda</taxon>
        <taxon>Insecta</taxon>
        <taxon>Pterygota</taxon>
        <taxon>Neoptera</taxon>
        <taxon>Paraneoptera</taxon>
        <taxon>Hemiptera</taxon>
        <taxon>Sternorrhyncha</taxon>
        <taxon>Psylloidea</taxon>
        <taxon>Psyllidae</taxon>
        <taxon>Psyllinae</taxon>
        <taxon>Cacopsylla</taxon>
    </lineage>
</organism>
<sequence>MSEQSKEYPPSTSIVILKVPAHCDTQGLDHCDTRGLDHSYRKCNLSLESEVTGLMLIRGGVGRLFTRQKLSKGFCHKPIQKQHCPISPNLGLEQPTSGL</sequence>
<reference evidence="1" key="1">
    <citation type="submission" date="2021-05" db="EMBL/GenBank/DDBJ databases">
        <authorList>
            <person name="Alioto T."/>
            <person name="Alioto T."/>
            <person name="Gomez Garrido J."/>
        </authorList>
    </citation>
    <scope>NUCLEOTIDE SEQUENCE</scope>
</reference>
<evidence type="ECO:0000313" key="1">
    <source>
        <dbReference type="EMBL" id="CAG6623707.1"/>
    </source>
</evidence>